<keyword evidence="6" id="KW-1185">Reference proteome</keyword>
<gene>
    <name evidence="5" type="ordered locus">Cwoe_5363</name>
</gene>
<protein>
    <submittedName>
        <fullName evidence="5">LamG domain protein jellyroll fold domain protein</fullName>
    </submittedName>
</protein>
<keyword evidence="2" id="KW-1015">Disulfide bond</keyword>
<dbReference type="Proteomes" id="UP000008229">
    <property type="component" value="Chromosome"/>
</dbReference>
<dbReference type="SUPFAM" id="SSF49899">
    <property type="entry name" value="Concanavalin A-like lectins/glucanases"/>
    <property type="match status" value="1"/>
</dbReference>
<feature type="signal peptide" evidence="3">
    <location>
        <begin position="1"/>
        <end position="32"/>
    </location>
</feature>
<accession>D3FFH5</accession>
<dbReference type="STRING" id="469383.Cwoe_5363"/>
<evidence type="ECO:0000259" key="4">
    <source>
        <dbReference type="SMART" id="SM00560"/>
    </source>
</evidence>
<evidence type="ECO:0000313" key="5">
    <source>
        <dbReference type="EMBL" id="ADB53768.1"/>
    </source>
</evidence>
<dbReference type="InterPro" id="IPR013320">
    <property type="entry name" value="ConA-like_dom_sf"/>
</dbReference>
<dbReference type="EMBL" id="CP001854">
    <property type="protein sequence ID" value="ADB53768.1"/>
    <property type="molecule type" value="Genomic_DNA"/>
</dbReference>
<evidence type="ECO:0000256" key="3">
    <source>
        <dbReference type="SAM" id="SignalP"/>
    </source>
</evidence>
<keyword evidence="1 3" id="KW-0732">Signal</keyword>
<evidence type="ECO:0000256" key="2">
    <source>
        <dbReference type="ARBA" id="ARBA00023157"/>
    </source>
</evidence>
<organism evidence="5 6">
    <name type="scientific">Conexibacter woesei (strain DSM 14684 / CCUG 47730 / CIP 108061 / JCM 11494 / NBRC 100937 / ID131577)</name>
    <dbReference type="NCBI Taxonomy" id="469383"/>
    <lineage>
        <taxon>Bacteria</taxon>
        <taxon>Bacillati</taxon>
        <taxon>Actinomycetota</taxon>
        <taxon>Thermoleophilia</taxon>
        <taxon>Solirubrobacterales</taxon>
        <taxon>Conexibacteraceae</taxon>
        <taxon>Conexibacter</taxon>
    </lineage>
</organism>
<dbReference type="KEGG" id="cwo:Cwoe_5363"/>
<evidence type="ECO:0000256" key="1">
    <source>
        <dbReference type="ARBA" id="ARBA00022729"/>
    </source>
</evidence>
<name>D3FFH5_CONWI</name>
<dbReference type="AlphaFoldDB" id="D3FFH5"/>
<feature type="chain" id="PRO_5003044219" evidence="3">
    <location>
        <begin position="33"/>
        <end position="265"/>
    </location>
</feature>
<sequence precursor="true">MSSVPSSRATRLGAALLSLVLLSVLAVSSAHATPPGPGYAATVLGDGPTSYWRLGERPGAAVAVDQTNHHPGYYGGPPMGRLPHWVGTGGGDHDHAIDLDGLLSKPLGQFVHVPDNGHLAFAGRAPFSLEAWVRPRGFNGVTRRIVSKESATSGYLLGVQEDGLVFSRYGEAGWDTARTSVDATRWSHVVATYDGSALRVYVDGWLSAQSPSAVELPEARSDLSLGAKQSRWRYYAGGLDEVAIYPYALSDGQVLTHARVGGGAR</sequence>
<dbReference type="Pfam" id="PF13385">
    <property type="entry name" value="Laminin_G_3"/>
    <property type="match status" value="1"/>
</dbReference>
<dbReference type="Gene3D" id="2.60.120.200">
    <property type="match status" value="1"/>
</dbReference>
<feature type="domain" description="LamG-like jellyroll fold" evidence="4">
    <location>
        <begin position="125"/>
        <end position="252"/>
    </location>
</feature>
<evidence type="ECO:0000313" key="6">
    <source>
        <dbReference type="Proteomes" id="UP000008229"/>
    </source>
</evidence>
<dbReference type="HOGENOM" id="CLU_1048519_0_0_11"/>
<dbReference type="SMART" id="SM00560">
    <property type="entry name" value="LamGL"/>
    <property type="match status" value="1"/>
</dbReference>
<dbReference type="InterPro" id="IPR006558">
    <property type="entry name" value="LamG-like"/>
</dbReference>
<reference evidence="6" key="2">
    <citation type="submission" date="2010-01" db="EMBL/GenBank/DDBJ databases">
        <title>The complete genome of Conexibacter woesei DSM 14684.</title>
        <authorList>
            <consortium name="US DOE Joint Genome Institute (JGI-PGF)"/>
            <person name="Lucas S."/>
            <person name="Copeland A."/>
            <person name="Lapidus A."/>
            <person name="Glavina del Rio T."/>
            <person name="Dalin E."/>
            <person name="Tice H."/>
            <person name="Bruce D."/>
            <person name="Goodwin L."/>
            <person name="Pitluck S."/>
            <person name="Kyrpides N."/>
            <person name="Mavromatis K."/>
            <person name="Ivanova N."/>
            <person name="Mikhailova N."/>
            <person name="Chertkov O."/>
            <person name="Brettin T."/>
            <person name="Detter J.C."/>
            <person name="Han C."/>
            <person name="Larimer F."/>
            <person name="Land M."/>
            <person name="Hauser L."/>
            <person name="Markowitz V."/>
            <person name="Cheng J.-F."/>
            <person name="Hugenholtz P."/>
            <person name="Woyke T."/>
            <person name="Wu D."/>
            <person name="Pukall R."/>
            <person name="Steenblock K."/>
            <person name="Schneider S."/>
            <person name="Klenk H.-P."/>
            <person name="Eisen J.A."/>
        </authorList>
    </citation>
    <scope>NUCLEOTIDE SEQUENCE [LARGE SCALE GENOMIC DNA]</scope>
    <source>
        <strain evidence="6">DSM 14684 / CIP 108061 / JCM 11494 / NBRC 100937 / ID131577</strain>
    </source>
</reference>
<proteinExistence type="predicted"/>
<reference evidence="5 6" key="1">
    <citation type="journal article" date="2010" name="Stand. Genomic Sci.">
        <title>Complete genome sequence of Conexibacter woesei type strain (ID131577).</title>
        <authorList>
            <person name="Pukall R."/>
            <person name="Lapidus A."/>
            <person name="Glavina Del Rio T."/>
            <person name="Copeland A."/>
            <person name="Tice H."/>
            <person name="Cheng J.-F."/>
            <person name="Lucas S."/>
            <person name="Chen F."/>
            <person name="Nolan M."/>
            <person name="Bruce D."/>
            <person name="Goodwin L."/>
            <person name="Pitluck S."/>
            <person name="Mavromatis K."/>
            <person name="Ivanova N."/>
            <person name="Ovchinnikova G."/>
            <person name="Pati A."/>
            <person name="Chen A."/>
            <person name="Palaniappan K."/>
            <person name="Land M."/>
            <person name="Hauser L."/>
            <person name="Chang Y.-J."/>
            <person name="Jeffries C.D."/>
            <person name="Chain P."/>
            <person name="Meincke L."/>
            <person name="Sims D."/>
            <person name="Brettin T."/>
            <person name="Detter J.C."/>
            <person name="Rohde M."/>
            <person name="Goeker M."/>
            <person name="Bristow J."/>
            <person name="Eisen J.A."/>
            <person name="Markowitz V."/>
            <person name="Kyrpides N.C."/>
            <person name="Klenk H.-P."/>
            <person name="Hugenholtz P."/>
        </authorList>
    </citation>
    <scope>NUCLEOTIDE SEQUENCE [LARGE SCALE GENOMIC DNA]</scope>
    <source>
        <strain evidence="6">DSM 14684 / CIP 108061 / JCM 11494 / NBRC 100937 / ID131577</strain>
    </source>
</reference>
<dbReference type="eggNOG" id="COG3540">
    <property type="taxonomic scope" value="Bacteria"/>
</dbReference>